<evidence type="ECO:0008006" key="3">
    <source>
        <dbReference type="Google" id="ProtNLM"/>
    </source>
</evidence>
<gene>
    <name evidence="1" type="ORF">B5F96_05865</name>
</gene>
<organism evidence="1 2">
    <name type="scientific">Parabacteroides johnsonii</name>
    <dbReference type="NCBI Taxonomy" id="387661"/>
    <lineage>
        <taxon>Bacteria</taxon>
        <taxon>Pseudomonadati</taxon>
        <taxon>Bacteroidota</taxon>
        <taxon>Bacteroidia</taxon>
        <taxon>Bacteroidales</taxon>
        <taxon>Tannerellaceae</taxon>
        <taxon>Parabacteroides</taxon>
    </lineage>
</organism>
<evidence type="ECO:0000313" key="1">
    <source>
        <dbReference type="EMBL" id="OUO06032.1"/>
    </source>
</evidence>
<proteinExistence type="predicted"/>
<sequence>MQHNNTPEGELSYFETALLLHLRKSHPHMAGNPDFIRSRADEAANVYEHSIRDGLTVTQALEQSDAVLYRDLQFSKFDILFEVVSEWFPEVPPEKRKDLCLGLLPSAEAVFNKYPIDDRFEASPSYRILTIELTGFIQSNIEQYGI</sequence>
<protein>
    <recommendedName>
        <fullName evidence="3">DUF1896 domain-containing protein</fullName>
    </recommendedName>
</protein>
<dbReference type="Pfam" id="PF08989">
    <property type="entry name" value="DUF1896"/>
    <property type="match status" value="1"/>
</dbReference>
<dbReference type="InterPro" id="IPR036297">
    <property type="entry name" value="PG0816-like_sf"/>
</dbReference>
<dbReference type="Gene3D" id="1.10.8.330">
    <property type="entry name" value="PG0816-like"/>
    <property type="match status" value="1"/>
</dbReference>
<comment type="caution">
    <text evidence="1">The sequence shown here is derived from an EMBL/GenBank/DDBJ whole genome shotgun (WGS) entry which is preliminary data.</text>
</comment>
<dbReference type="EMBL" id="NFIJ01000004">
    <property type="protein sequence ID" value="OUO06032.1"/>
    <property type="molecule type" value="Genomic_DNA"/>
</dbReference>
<dbReference type="SUPFAM" id="SSF140753">
    <property type="entry name" value="PG0816-like"/>
    <property type="match status" value="1"/>
</dbReference>
<dbReference type="RefSeq" id="WP_087375277.1">
    <property type="nucleotide sequence ID" value="NZ_CAUCTI010000060.1"/>
</dbReference>
<dbReference type="InterPro" id="IPR015082">
    <property type="entry name" value="DUF1896"/>
</dbReference>
<name>A0A9Q5ST01_9BACT</name>
<dbReference type="AlphaFoldDB" id="A0A9Q5ST01"/>
<reference evidence="2" key="1">
    <citation type="submission" date="2017-04" db="EMBL/GenBank/DDBJ databases">
        <title>Function of individual gut microbiota members based on whole genome sequencing of pure cultures obtained from chicken caecum.</title>
        <authorList>
            <person name="Medvecky M."/>
            <person name="Cejkova D."/>
            <person name="Polansky O."/>
            <person name="Karasova D."/>
            <person name="Kubasova T."/>
            <person name="Cizek A."/>
            <person name="Rychlik I."/>
        </authorList>
    </citation>
    <scope>NUCLEOTIDE SEQUENCE [LARGE SCALE GENOMIC DNA]</scope>
    <source>
        <strain evidence="2">An42</strain>
    </source>
</reference>
<evidence type="ECO:0000313" key="2">
    <source>
        <dbReference type="Proteomes" id="UP000195975"/>
    </source>
</evidence>
<dbReference type="Proteomes" id="UP000195975">
    <property type="component" value="Unassembled WGS sequence"/>
</dbReference>
<dbReference type="Gene3D" id="1.10.8.340">
    <property type="entry name" value="PG0816-like"/>
    <property type="match status" value="1"/>
</dbReference>
<accession>A0A9Q5ST01</accession>